<name>A0A1Q5PLS0_9ACTO</name>
<dbReference type="GO" id="GO:1904680">
    <property type="term" value="F:peptide transmembrane transporter activity"/>
    <property type="evidence" value="ECO:0007669"/>
    <property type="project" value="TreeGrafter"/>
</dbReference>
<dbReference type="PIRSF" id="PIRSF002741">
    <property type="entry name" value="MppA"/>
    <property type="match status" value="1"/>
</dbReference>
<dbReference type="RefSeq" id="WP_073709362.1">
    <property type="nucleotide sequence ID" value="NZ_MQSV01000003.1"/>
</dbReference>
<keyword evidence="3 4" id="KW-0732">Signal</keyword>
<dbReference type="InterPro" id="IPR000914">
    <property type="entry name" value="SBP_5_dom"/>
</dbReference>
<dbReference type="EMBL" id="MQSV01000003">
    <property type="protein sequence ID" value="OKL48004.1"/>
    <property type="molecule type" value="Genomic_DNA"/>
</dbReference>
<evidence type="ECO:0000256" key="2">
    <source>
        <dbReference type="ARBA" id="ARBA00005695"/>
    </source>
</evidence>
<dbReference type="GO" id="GO:0042597">
    <property type="term" value="C:periplasmic space"/>
    <property type="evidence" value="ECO:0007669"/>
    <property type="project" value="UniProtKB-ARBA"/>
</dbReference>
<comment type="caution">
    <text evidence="6">The sequence shown here is derived from an EMBL/GenBank/DDBJ whole genome shotgun (WGS) entry which is preliminary data.</text>
</comment>
<comment type="subcellular location">
    <subcellularLocation>
        <location evidence="1">Cell membrane</location>
        <topology evidence="1">Lipid-anchor</topology>
    </subcellularLocation>
</comment>
<dbReference type="PANTHER" id="PTHR30290">
    <property type="entry name" value="PERIPLASMIC BINDING COMPONENT OF ABC TRANSPORTER"/>
    <property type="match status" value="1"/>
</dbReference>
<comment type="similarity">
    <text evidence="2">Belongs to the bacterial solute-binding protein 5 family.</text>
</comment>
<evidence type="ECO:0000256" key="1">
    <source>
        <dbReference type="ARBA" id="ARBA00004193"/>
    </source>
</evidence>
<proteinExistence type="inferred from homology"/>
<evidence type="ECO:0000313" key="7">
    <source>
        <dbReference type="Proteomes" id="UP000186785"/>
    </source>
</evidence>
<feature type="signal peptide" evidence="4">
    <location>
        <begin position="1"/>
        <end position="22"/>
    </location>
</feature>
<evidence type="ECO:0000256" key="4">
    <source>
        <dbReference type="SAM" id="SignalP"/>
    </source>
</evidence>
<dbReference type="InterPro" id="IPR039424">
    <property type="entry name" value="SBP_5"/>
</dbReference>
<reference evidence="6 7" key="1">
    <citation type="submission" date="2016-11" db="EMBL/GenBank/DDBJ databases">
        <title>Actinomyces gypaetusis sp. nov. isolated from the vulture Gypaetus barbatus in Qinghai Tibet Plateau China.</title>
        <authorList>
            <person name="Meng X."/>
        </authorList>
    </citation>
    <scope>NUCLEOTIDE SEQUENCE [LARGE SCALE GENOMIC DNA]</scope>
    <source>
        <strain evidence="6 7">VUL4_2</strain>
    </source>
</reference>
<dbReference type="GO" id="GO:0015833">
    <property type="term" value="P:peptide transport"/>
    <property type="evidence" value="ECO:0007669"/>
    <property type="project" value="TreeGrafter"/>
</dbReference>
<keyword evidence="7" id="KW-1185">Reference proteome</keyword>
<sequence>MKLRNRPLALLATMAMGTSLLAACSSSDKNSAENGVDANGKTSGVVSYNGCEPRHPFLPGLANEGCGNGAMHFFSGRLVGYDVDGKLYNELAESITSEDNKTWTVKLKEDLKFSDDTPINSDSFINAWNYVVREQQTQAFFFENIAGYELGKDLSGLKKVDERTFTVELSQPESDFPLRLGYVTYAPLPEAAFKDIKAYGEKPVASGPYMVKEWVHQRSVTMVPNPKYKGPREPMNGGLEYRMYTSLDSAYNDLIAGNLDVLSAIPESALPTFKSDLDGRGVTRPMAGVLSIGIDMTTPHFQGEEGKLRRAAISMSINREEVIKNIFDGTKQPAEDFTSPAIDGWKSGIPGSEVLKFNPEKAKELWAKAEAISKFEGPFKVAYNADGDNRGWVDAICNQVKNNLGVPAEGESFPDYKSLAGAIHDLSLKGAFRANWTADYPSLYNFLGPVYSSNADSNRFNFKSQEFDALLKQGLSENDPKAAAEKYAKAQEILLADLPAIPLWYRSINAGYSNKVKNVEFTADSNPVLHKVLKP</sequence>
<dbReference type="GO" id="GO:0043190">
    <property type="term" value="C:ATP-binding cassette (ABC) transporter complex"/>
    <property type="evidence" value="ECO:0007669"/>
    <property type="project" value="InterPro"/>
</dbReference>
<dbReference type="Gene3D" id="3.10.105.10">
    <property type="entry name" value="Dipeptide-binding Protein, Domain 3"/>
    <property type="match status" value="1"/>
</dbReference>
<dbReference type="PROSITE" id="PS51257">
    <property type="entry name" value="PROKAR_LIPOPROTEIN"/>
    <property type="match status" value="1"/>
</dbReference>
<dbReference type="Gene3D" id="3.40.190.10">
    <property type="entry name" value="Periplasmic binding protein-like II"/>
    <property type="match status" value="1"/>
</dbReference>
<dbReference type="SUPFAM" id="SSF53850">
    <property type="entry name" value="Periplasmic binding protein-like II"/>
    <property type="match status" value="1"/>
</dbReference>
<evidence type="ECO:0000256" key="3">
    <source>
        <dbReference type="ARBA" id="ARBA00022729"/>
    </source>
</evidence>
<protein>
    <recommendedName>
        <fullName evidence="5">Solute-binding protein family 5 domain-containing protein</fullName>
    </recommendedName>
</protein>
<evidence type="ECO:0000259" key="5">
    <source>
        <dbReference type="Pfam" id="PF00496"/>
    </source>
</evidence>
<dbReference type="STRING" id="1921764.BSR28_05525"/>
<dbReference type="AlphaFoldDB" id="A0A1Q5PLS0"/>
<dbReference type="InterPro" id="IPR023765">
    <property type="entry name" value="SBP_5_CS"/>
</dbReference>
<organism evidence="6 7">
    <name type="scientific">Boudabousia liubingyangii</name>
    <dbReference type="NCBI Taxonomy" id="1921764"/>
    <lineage>
        <taxon>Bacteria</taxon>
        <taxon>Bacillati</taxon>
        <taxon>Actinomycetota</taxon>
        <taxon>Actinomycetes</taxon>
        <taxon>Actinomycetales</taxon>
        <taxon>Actinomycetaceae</taxon>
        <taxon>Boudabousia</taxon>
    </lineage>
</organism>
<feature type="domain" description="Solute-binding protein family 5" evidence="5">
    <location>
        <begin position="87"/>
        <end position="457"/>
    </location>
</feature>
<dbReference type="PANTHER" id="PTHR30290:SF83">
    <property type="entry name" value="ABC TRANSPORTER SUBSTRATE-BINDING PROTEIN"/>
    <property type="match status" value="1"/>
</dbReference>
<dbReference type="PROSITE" id="PS01040">
    <property type="entry name" value="SBP_BACTERIAL_5"/>
    <property type="match status" value="1"/>
</dbReference>
<feature type="chain" id="PRO_5039346778" description="Solute-binding protein family 5 domain-containing protein" evidence="4">
    <location>
        <begin position="23"/>
        <end position="535"/>
    </location>
</feature>
<evidence type="ECO:0000313" key="6">
    <source>
        <dbReference type="EMBL" id="OKL48004.1"/>
    </source>
</evidence>
<dbReference type="Pfam" id="PF00496">
    <property type="entry name" value="SBP_bac_5"/>
    <property type="match status" value="1"/>
</dbReference>
<dbReference type="CDD" id="cd00995">
    <property type="entry name" value="PBP2_NikA_DppA_OppA_like"/>
    <property type="match status" value="1"/>
</dbReference>
<dbReference type="Gene3D" id="3.90.76.10">
    <property type="entry name" value="Dipeptide-binding Protein, Domain 1"/>
    <property type="match status" value="1"/>
</dbReference>
<dbReference type="Proteomes" id="UP000186785">
    <property type="component" value="Unassembled WGS sequence"/>
</dbReference>
<accession>A0A1Q5PLS0</accession>
<dbReference type="InterPro" id="IPR030678">
    <property type="entry name" value="Peptide/Ni-bd"/>
</dbReference>
<gene>
    <name evidence="6" type="ORF">BSR29_05875</name>
</gene>